<organism evidence="1">
    <name type="scientific">Mycobacterium riyadhense</name>
    <dbReference type="NCBI Taxonomy" id="486698"/>
    <lineage>
        <taxon>Bacteria</taxon>
        <taxon>Bacillati</taxon>
        <taxon>Actinomycetota</taxon>
        <taxon>Actinomycetes</taxon>
        <taxon>Mycobacteriales</taxon>
        <taxon>Mycobacteriaceae</taxon>
        <taxon>Mycobacterium</taxon>
    </lineage>
</organism>
<evidence type="ECO:0000313" key="1">
    <source>
        <dbReference type="EMBL" id="VTP01968.1"/>
    </source>
</evidence>
<name>A0A653EX56_9MYCO</name>
<protein>
    <submittedName>
        <fullName evidence="1">Uncharacterized protein</fullName>
    </submittedName>
</protein>
<dbReference type="EMBL" id="LR589125">
    <property type="protein sequence ID" value="VTP01968.1"/>
    <property type="molecule type" value="Genomic_DNA"/>
</dbReference>
<gene>
    <name evidence="1" type="ORF">BIN_B_04309</name>
</gene>
<sequence>MIADDMPPIDIDDVNYLYGLADRCRTTARQSLAGDDQGGSDLLSEIADSIEVNAAKLEQYLPDEESDIDHDGLDSDERTIHEQVEASRATVDKGIAELLECVWAAGIDTQFSCQGGDPRADTGEPQPASIMFPTVRDALQFMHITMTRSYWHNRMSMDLAEPLPFMGDGCAIRASVSWPVTDPHTGRDITAALTDVWAHRQRDDDIFTRKALFGLNPEHWRL</sequence>
<reference evidence="1" key="1">
    <citation type="submission" date="2019-05" db="EMBL/GenBank/DDBJ databases">
        <authorList>
            <person name="Naeem R."/>
            <person name="Antony C."/>
            <person name="Guan Q."/>
        </authorList>
    </citation>
    <scope>NUCLEOTIDE SEQUENCE</scope>
    <source>
        <strain evidence="1">2</strain>
    </source>
</reference>
<dbReference type="AlphaFoldDB" id="A0A653EX56"/>
<proteinExistence type="predicted"/>
<accession>A0A653EX56</accession>